<dbReference type="Proteomes" id="UP000058074">
    <property type="component" value="Chromosome"/>
</dbReference>
<feature type="transmembrane region" description="Helical" evidence="1">
    <location>
        <begin position="23"/>
        <end position="50"/>
    </location>
</feature>
<dbReference type="PATRIC" id="fig|33050.5.peg.3728"/>
<evidence type="ECO:0000313" key="3">
    <source>
        <dbReference type="Proteomes" id="UP000058074"/>
    </source>
</evidence>
<feature type="transmembrane region" description="Helical" evidence="1">
    <location>
        <begin position="86"/>
        <end position="107"/>
    </location>
</feature>
<evidence type="ECO:0000256" key="1">
    <source>
        <dbReference type="SAM" id="Phobius"/>
    </source>
</evidence>
<feature type="transmembrane region" description="Helical" evidence="1">
    <location>
        <begin position="140"/>
        <end position="162"/>
    </location>
</feature>
<proteinExistence type="predicted"/>
<evidence type="ECO:0008006" key="4">
    <source>
        <dbReference type="Google" id="ProtNLM"/>
    </source>
</evidence>
<dbReference type="KEGG" id="smag:AN936_17975"/>
<keyword evidence="1" id="KW-1133">Transmembrane helix</keyword>
<feature type="transmembrane region" description="Helical" evidence="1">
    <location>
        <begin position="119"/>
        <end position="134"/>
    </location>
</feature>
<keyword evidence="1" id="KW-0812">Transmembrane</keyword>
<name>A0A0N9U9X8_SPHMC</name>
<dbReference type="AlphaFoldDB" id="A0A0N9U9X8"/>
<gene>
    <name evidence="2" type="ORF">AN936_17975</name>
</gene>
<sequence>MAVSDEAAPAMAGGQAAVVTGGVVLLIAGFIALGFLFGLTPLYAGFLLLWYWGSVDMVEGKALAPLLVGACGGTATAWLLQYGAVHGGLAGVAPVLGLIVAAIYCQLRGWLPLLINRPYMLYLTVMAAPLLQAGESFGHVMAAITLATLYFGSIVAAGRTIVARRTVAVA</sequence>
<protein>
    <recommendedName>
        <fullName evidence="4">DUF1097 domain-containing protein</fullName>
    </recommendedName>
</protein>
<organism evidence="2 3">
    <name type="scientific">Sphingopyxis macrogoltabida</name>
    <name type="common">Sphingomonas macrogoltabidus</name>
    <dbReference type="NCBI Taxonomy" id="33050"/>
    <lineage>
        <taxon>Bacteria</taxon>
        <taxon>Pseudomonadati</taxon>
        <taxon>Pseudomonadota</taxon>
        <taxon>Alphaproteobacteria</taxon>
        <taxon>Sphingomonadales</taxon>
        <taxon>Sphingomonadaceae</taxon>
        <taxon>Sphingopyxis</taxon>
    </lineage>
</organism>
<accession>A0A0N9U9X8</accession>
<keyword evidence="1" id="KW-0472">Membrane</keyword>
<dbReference type="EMBL" id="CP012700">
    <property type="protein sequence ID" value="ALH82176.1"/>
    <property type="molecule type" value="Genomic_DNA"/>
</dbReference>
<reference evidence="2 3" key="1">
    <citation type="journal article" date="2015" name="Genome Announc.">
        <title>Complete Genome Sequence of Polypropylene Glycol- and Polyethylene Glycol-Degrading Sphingopyxis macrogoltabida Strain EY-1.</title>
        <authorList>
            <person name="Ohtsubo Y."/>
            <person name="Nagata Y."/>
            <person name="Numata M."/>
            <person name="Tsuchikane K."/>
            <person name="Hosoyama A."/>
            <person name="Yamazoe A."/>
            <person name="Tsuda M."/>
            <person name="Fujita N."/>
            <person name="Kawai F."/>
        </authorList>
    </citation>
    <scope>NUCLEOTIDE SEQUENCE [LARGE SCALE GENOMIC DNA]</scope>
    <source>
        <strain evidence="2 3">EY-1</strain>
    </source>
</reference>
<evidence type="ECO:0000313" key="2">
    <source>
        <dbReference type="EMBL" id="ALH82176.1"/>
    </source>
</evidence>